<proteinExistence type="predicted"/>
<evidence type="ECO:0000313" key="3">
    <source>
        <dbReference type="EMBL" id="MBD5781595.1"/>
    </source>
</evidence>
<gene>
    <name evidence="3" type="ORF">IEN85_18985</name>
</gene>
<feature type="region of interest" description="Disordered" evidence="1">
    <location>
        <begin position="118"/>
        <end position="164"/>
    </location>
</feature>
<evidence type="ECO:0000313" key="4">
    <source>
        <dbReference type="Proteomes" id="UP000622317"/>
    </source>
</evidence>
<accession>A0A927FDB3</accession>
<organism evidence="3 4">
    <name type="scientific">Pelagicoccus enzymogenes</name>
    <dbReference type="NCBI Taxonomy" id="2773457"/>
    <lineage>
        <taxon>Bacteria</taxon>
        <taxon>Pseudomonadati</taxon>
        <taxon>Verrucomicrobiota</taxon>
        <taxon>Opitutia</taxon>
        <taxon>Puniceicoccales</taxon>
        <taxon>Pelagicoccaceae</taxon>
        <taxon>Pelagicoccus</taxon>
    </lineage>
</organism>
<sequence length="164" mass="19210">MTNHNDREPNFIERRRAEPNFIEKKRQWKSKMEKPLSRRTLMMVLPTLVLSVFVMMSAPYLKLIMEQFMKDGDDMSFPMALNLEEEKKVEKEGPPPDPEALEREAYRKKLEAEGFDWRKKPEIEGPDLSFAKEQDLQVKPLDVELPNTMTELRAASRPSETPSD</sequence>
<reference evidence="3" key="1">
    <citation type="submission" date="2020-09" db="EMBL/GenBank/DDBJ databases">
        <title>Pelagicoccus enzymogenes sp. nov. with an EPS production, isolated from marine sediment.</title>
        <authorList>
            <person name="Feng X."/>
        </authorList>
    </citation>
    <scope>NUCLEOTIDE SEQUENCE</scope>
    <source>
        <strain evidence="3">NFK12</strain>
    </source>
</reference>
<evidence type="ECO:0000256" key="1">
    <source>
        <dbReference type="SAM" id="MobiDB-lite"/>
    </source>
</evidence>
<keyword evidence="4" id="KW-1185">Reference proteome</keyword>
<protein>
    <submittedName>
        <fullName evidence="3">Uncharacterized protein</fullName>
    </submittedName>
</protein>
<comment type="caution">
    <text evidence="3">The sequence shown here is derived from an EMBL/GenBank/DDBJ whole genome shotgun (WGS) entry which is preliminary data.</text>
</comment>
<dbReference type="Proteomes" id="UP000622317">
    <property type="component" value="Unassembled WGS sequence"/>
</dbReference>
<name>A0A927FDB3_9BACT</name>
<dbReference type="RefSeq" id="WP_191618680.1">
    <property type="nucleotide sequence ID" value="NZ_JACYFG010000051.1"/>
</dbReference>
<keyword evidence="2" id="KW-1133">Transmembrane helix</keyword>
<feature type="transmembrane region" description="Helical" evidence="2">
    <location>
        <begin position="41"/>
        <end position="61"/>
    </location>
</feature>
<dbReference type="EMBL" id="JACYFG010000051">
    <property type="protein sequence ID" value="MBD5781595.1"/>
    <property type="molecule type" value="Genomic_DNA"/>
</dbReference>
<keyword evidence="2" id="KW-0812">Transmembrane</keyword>
<evidence type="ECO:0000256" key="2">
    <source>
        <dbReference type="SAM" id="Phobius"/>
    </source>
</evidence>
<dbReference type="AlphaFoldDB" id="A0A927FDB3"/>
<keyword evidence="2" id="KW-0472">Membrane</keyword>